<sequence length="142" mass="16372">MDKTASGNVKRTIIPLHPRVFQLLIETIYLSYLICPIRTPSASTPNVQSGNSLKTRQYEEKAETVFRRKSKQRFTPHKLIVHFFVILITKKLTTRISASILKNVNSITEKQSTNNEEMTMKLLNKIIAMFENININFGTFNQ</sequence>
<gene>
    <name evidence="1" type="ORF">H2Y57_10370</name>
</gene>
<dbReference type="Proteomes" id="UP000557749">
    <property type="component" value="Unassembled WGS sequence"/>
</dbReference>
<name>A0AAW3SWW9_9GAMM</name>
<reference evidence="1 2" key="1">
    <citation type="submission" date="2020-07" db="EMBL/GenBank/DDBJ databases">
        <title>Characterization of Pectobacterium aroidearum strains causing soft rot on Amorphophallus konjac.</title>
        <authorList>
            <person name="Xie H."/>
        </authorList>
    </citation>
    <scope>NUCLEOTIDE SEQUENCE [LARGE SCALE GENOMIC DNA]</scope>
    <source>
        <strain evidence="1 2">MY7</strain>
    </source>
</reference>
<dbReference type="AlphaFoldDB" id="A0AAW3SWW9"/>
<evidence type="ECO:0000313" key="1">
    <source>
        <dbReference type="EMBL" id="MBA5204082.1"/>
    </source>
</evidence>
<organism evidence="1 2">
    <name type="scientific">Pectobacterium aroidearum</name>
    <dbReference type="NCBI Taxonomy" id="1201031"/>
    <lineage>
        <taxon>Bacteria</taxon>
        <taxon>Pseudomonadati</taxon>
        <taxon>Pseudomonadota</taxon>
        <taxon>Gammaproteobacteria</taxon>
        <taxon>Enterobacterales</taxon>
        <taxon>Pectobacteriaceae</taxon>
        <taxon>Pectobacterium</taxon>
    </lineage>
</organism>
<accession>A0AAW3SWW9</accession>
<evidence type="ECO:0000313" key="2">
    <source>
        <dbReference type="Proteomes" id="UP000557749"/>
    </source>
</evidence>
<comment type="caution">
    <text evidence="1">The sequence shown here is derived from an EMBL/GenBank/DDBJ whole genome shotgun (WGS) entry which is preliminary data.</text>
</comment>
<dbReference type="EMBL" id="JACERJ010000004">
    <property type="protein sequence ID" value="MBA5204082.1"/>
    <property type="molecule type" value="Genomic_DNA"/>
</dbReference>
<protein>
    <submittedName>
        <fullName evidence="1">Uncharacterized protein</fullName>
    </submittedName>
</protein>
<proteinExistence type="predicted"/>